<evidence type="ECO:0000313" key="2">
    <source>
        <dbReference type="Proteomes" id="UP000799118"/>
    </source>
</evidence>
<evidence type="ECO:0000313" key="1">
    <source>
        <dbReference type="EMBL" id="KAE9384308.1"/>
    </source>
</evidence>
<accession>A0A6A4GFP6</accession>
<proteinExistence type="predicted"/>
<name>A0A6A4GFP6_9AGAR</name>
<gene>
    <name evidence="1" type="ORF">BT96DRAFT_661164</name>
</gene>
<dbReference type="EMBL" id="ML770173">
    <property type="protein sequence ID" value="KAE9384308.1"/>
    <property type="molecule type" value="Genomic_DNA"/>
</dbReference>
<organism evidence="1 2">
    <name type="scientific">Gymnopus androsaceus JB14</name>
    <dbReference type="NCBI Taxonomy" id="1447944"/>
    <lineage>
        <taxon>Eukaryota</taxon>
        <taxon>Fungi</taxon>
        <taxon>Dikarya</taxon>
        <taxon>Basidiomycota</taxon>
        <taxon>Agaricomycotina</taxon>
        <taxon>Agaricomycetes</taxon>
        <taxon>Agaricomycetidae</taxon>
        <taxon>Agaricales</taxon>
        <taxon>Marasmiineae</taxon>
        <taxon>Omphalotaceae</taxon>
        <taxon>Gymnopus</taxon>
    </lineage>
</organism>
<reference evidence="1" key="1">
    <citation type="journal article" date="2019" name="Environ. Microbiol.">
        <title>Fungal ecological strategies reflected in gene transcription - a case study of two litter decomposers.</title>
        <authorList>
            <person name="Barbi F."/>
            <person name="Kohler A."/>
            <person name="Barry K."/>
            <person name="Baskaran P."/>
            <person name="Daum C."/>
            <person name="Fauchery L."/>
            <person name="Ihrmark K."/>
            <person name="Kuo A."/>
            <person name="LaButti K."/>
            <person name="Lipzen A."/>
            <person name="Morin E."/>
            <person name="Grigoriev I.V."/>
            <person name="Henrissat B."/>
            <person name="Lindahl B."/>
            <person name="Martin F."/>
        </authorList>
    </citation>
    <scope>NUCLEOTIDE SEQUENCE</scope>
    <source>
        <strain evidence="1">JB14</strain>
    </source>
</reference>
<keyword evidence="2" id="KW-1185">Reference proteome</keyword>
<protein>
    <submittedName>
        <fullName evidence="1">Uncharacterized protein</fullName>
    </submittedName>
</protein>
<sequence>MTCLWTVCPNLWNEWNAVLPRPWSTMTKAVDLRAREIRAYQRLARAKVRSHA</sequence>
<dbReference type="Proteomes" id="UP000799118">
    <property type="component" value="Unassembled WGS sequence"/>
</dbReference>
<dbReference type="AlphaFoldDB" id="A0A6A4GFP6"/>